<proteinExistence type="predicted"/>
<organism evidence="2">
    <name type="scientific">Streptomyces ipomoeae 91-03</name>
    <dbReference type="NCBI Taxonomy" id="698759"/>
    <lineage>
        <taxon>Bacteria</taxon>
        <taxon>Bacillati</taxon>
        <taxon>Actinomycetota</taxon>
        <taxon>Actinomycetes</taxon>
        <taxon>Kitasatosporales</taxon>
        <taxon>Streptomycetaceae</taxon>
        <taxon>Streptomyces</taxon>
    </lineage>
</organism>
<name>I3P631_9ACTN</name>
<dbReference type="AlphaFoldDB" id="I3P631"/>
<feature type="region of interest" description="Disordered" evidence="1">
    <location>
        <begin position="207"/>
        <end position="226"/>
    </location>
</feature>
<feature type="compositionally biased region" description="Basic and acidic residues" evidence="1">
    <location>
        <begin position="211"/>
        <end position="223"/>
    </location>
</feature>
<evidence type="ECO:0000256" key="1">
    <source>
        <dbReference type="SAM" id="MobiDB-lite"/>
    </source>
</evidence>
<evidence type="ECO:0000313" key="2">
    <source>
        <dbReference type="EMBL" id="AEL30521.1"/>
    </source>
</evidence>
<dbReference type="EMBL" id="JF273471">
    <property type="protein sequence ID" value="AEL30521.1"/>
    <property type="molecule type" value="Genomic_DNA"/>
</dbReference>
<feature type="compositionally biased region" description="Basic and acidic residues" evidence="1">
    <location>
        <begin position="22"/>
        <end position="36"/>
    </location>
</feature>
<sequence length="253" mass="28169">MLPRHGCKIAPSTYYACRKRREAPSPRAMRDGELKELLLGGIPGQPPRLRGERDLAAPQPPGPRGGPPHCRAPDARDRHRRRRAWREVITTLPDRPPPGPRTASTVTSSPRPPNRTWVGVVHVAFVVDTFPGRIVGWSASMPKETQLVLDALDTGPWQRDRDGRPPLPGELVHHFDAGVAIHVIPPGRTPRRGPHRGLDRLGRRHVRQRAHGVDDRPVQDRGHQAAAAVEDALARRARHRRVGRPVRPPPTLL</sequence>
<accession>I3P631</accession>
<feature type="region of interest" description="Disordered" evidence="1">
    <location>
        <begin position="19"/>
        <end position="111"/>
    </location>
</feature>
<reference evidence="2" key="1">
    <citation type="journal article" date="2012" name="Mol. Plant Microbe Interact.">
        <title>Evidence that thaxtomin C is a pathogenicity determinant of streptomyces ipomoeae, the causative agent of streptomyces soil rot disease of sweet potato.</title>
        <authorList>
            <person name="Guan D."/>
            <person name="Grau B.L."/>
            <person name="Clark C.A."/>
            <person name="Taylor C.M."/>
            <person name="Loria R."/>
            <person name="Pettis G.S."/>
        </authorList>
    </citation>
    <scope>NUCLEOTIDE SEQUENCE</scope>
    <source>
        <strain evidence="2">91-03</strain>
    </source>
</reference>
<protein>
    <submittedName>
        <fullName evidence="2">Transposase</fullName>
    </submittedName>
</protein>